<evidence type="ECO:0000313" key="4">
    <source>
        <dbReference type="WBParaSite" id="HPLM_0000103701-mRNA-1"/>
    </source>
</evidence>
<dbReference type="InterPro" id="IPR047148">
    <property type="entry name" value="PLPL9"/>
</dbReference>
<organism evidence="4">
    <name type="scientific">Haemonchus placei</name>
    <name type="common">Barber's pole worm</name>
    <dbReference type="NCBI Taxonomy" id="6290"/>
    <lineage>
        <taxon>Eukaryota</taxon>
        <taxon>Metazoa</taxon>
        <taxon>Ecdysozoa</taxon>
        <taxon>Nematoda</taxon>
        <taxon>Chromadorea</taxon>
        <taxon>Rhabditida</taxon>
        <taxon>Rhabditina</taxon>
        <taxon>Rhabditomorpha</taxon>
        <taxon>Strongyloidea</taxon>
        <taxon>Trichostrongylidae</taxon>
        <taxon>Haemonchus</taxon>
    </lineage>
</organism>
<sequence>MACVISIGTGSCPAQDTEGIDMNFNFFATCTSSSGQPVRYSREWCHSLNVPFFRFSPMMRTAVQLDNTERDVIMQMLWETECYIRGEGKYELQQLARFLELKPLSGKNEWERSHGLDERADMELATAAAADLTDRLGLDN</sequence>
<keyword evidence="1" id="KW-0378">Hydrolase</keyword>
<protein>
    <submittedName>
        <fullName evidence="4">DUF2384 domain-containing protein</fullName>
    </submittedName>
</protein>
<name>A0A0N4VUS0_HAEPC</name>
<gene>
    <name evidence="2" type="ORF">HPLM_LOCUS1037</name>
</gene>
<evidence type="ECO:0000313" key="2">
    <source>
        <dbReference type="EMBL" id="VDO07563.1"/>
    </source>
</evidence>
<evidence type="ECO:0000256" key="1">
    <source>
        <dbReference type="ARBA" id="ARBA00022801"/>
    </source>
</evidence>
<dbReference type="OrthoDB" id="10021675at2759"/>
<dbReference type="GO" id="GO:0005739">
    <property type="term" value="C:mitochondrion"/>
    <property type="evidence" value="ECO:0007669"/>
    <property type="project" value="TreeGrafter"/>
</dbReference>
<dbReference type="GO" id="GO:0047499">
    <property type="term" value="F:calcium-independent phospholipase A2 activity"/>
    <property type="evidence" value="ECO:0007669"/>
    <property type="project" value="InterPro"/>
</dbReference>
<proteinExistence type="predicted"/>
<dbReference type="GO" id="GO:2000304">
    <property type="term" value="P:positive regulation of ceramide biosynthetic process"/>
    <property type="evidence" value="ECO:0007669"/>
    <property type="project" value="TreeGrafter"/>
</dbReference>
<dbReference type="EMBL" id="UZAF01001150">
    <property type="protein sequence ID" value="VDO07563.1"/>
    <property type="molecule type" value="Genomic_DNA"/>
</dbReference>
<dbReference type="WBParaSite" id="HPLM_0000103701-mRNA-1">
    <property type="protein sequence ID" value="HPLM_0000103701-mRNA-1"/>
    <property type="gene ID" value="HPLM_0000103701"/>
</dbReference>
<accession>A0A0N4VUS0</accession>
<reference evidence="4" key="1">
    <citation type="submission" date="2017-02" db="UniProtKB">
        <authorList>
            <consortium name="WormBaseParasite"/>
        </authorList>
    </citation>
    <scope>IDENTIFICATION</scope>
</reference>
<dbReference type="Proteomes" id="UP000268014">
    <property type="component" value="Unassembled WGS sequence"/>
</dbReference>
<dbReference type="AlphaFoldDB" id="A0A0N4VUS0"/>
<dbReference type="STRING" id="6290.A0A0N4VUS0"/>
<reference evidence="2 3" key="2">
    <citation type="submission" date="2018-11" db="EMBL/GenBank/DDBJ databases">
        <authorList>
            <consortium name="Pathogen Informatics"/>
        </authorList>
    </citation>
    <scope>NUCLEOTIDE SEQUENCE [LARGE SCALE GENOMIC DNA]</scope>
    <source>
        <strain evidence="2 3">MHpl1</strain>
    </source>
</reference>
<evidence type="ECO:0000313" key="3">
    <source>
        <dbReference type="Proteomes" id="UP000268014"/>
    </source>
</evidence>
<dbReference type="PANTHER" id="PTHR24139">
    <property type="entry name" value="CALCIUM-INDEPENDENT PHOSPHOLIPASE A2"/>
    <property type="match status" value="1"/>
</dbReference>
<keyword evidence="3" id="KW-1185">Reference proteome</keyword>
<dbReference type="PANTHER" id="PTHR24139:SF34">
    <property type="entry name" value="85_88 KDA CALCIUM-INDEPENDENT PHOSPHOLIPASE A2"/>
    <property type="match status" value="1"/>
</dbReference>
<dbReference type="GO" id="GO:0052816">
    <property type="term" value="F:long-chain fatty acyl-CoA hydrolase activity"/>
    <property type="evidence" value="ECO:0007669"/>
    <property type="project" value="TreeGrafter"/>
</dbReference>